<sequence length="280" mass="31823">MCAAIYQRNKWTCDTTGLQVYTRKRKRLKTYDPDLNELDQFNAIFGIWLDPLGQEKNEIVECSPTLVPLSGNVEQQRWWQTPETIPTMVVVLNMTLIELPHLRGRFAAKLEAMESLKEDIADLKRQAANKQRSGGSAEIQKIVESIPIIWFRLPGIEREAKMVQTRNKSDTGGYSDLNARLANNAKDLWPGIEAADTQEVESSHYYLNRSDHSNLNRVPRCGDKYGPGHRCKTGTFKVLEAEEENGEQQEIETSSLDIDPDETAGISLHAILRDRRTLLP</sequence>
<reference evidence="2" key="2">
    <citation type="submission" date="2022-01" db="EMBL/GenBank/DDBJ databases">
        <authorList>
            <person name="Yamashiro T."/>
            <person name="Shiraishi A."/>
            <person name="Satake H."/>
            <person name="Nakayama K."/>
        </authorList>
    </citation>
    <scope>NUCLEOTIDE SEQUENCE</scope>
</reference>
<comment type="caution">
    <text evidence="2">The sequence shown here is derived from an EMBL/GenBank/DDBJ whole genome shotgun (WGS) entry which is preliminary data.</text>
</comment>
<evidence type="ECO:0000313" key="3">
    <source>
        <dbReference type="Proteomes" id="UP001151760"/>
    </source>
</evidence>
<keyword evidence="1" id="KW-0175">Coiled coil</keyword>
<gene>
    <name evidence="2" type="ORF">Tco_0992871</name>
</gene>
<name>A0ABQ5F4U3_9ASTR</name>
<proteinExistence type="predicted"/>
<reference evidence="2" key="1">
    <citation type="journal article" date="2022" name="Int. J. Mol. Sci.">
        <title>Draft Genome of Tanacetum Coccineum: Genomic Comparison of Closely Related Tanacetum-Family Plants.</title>
        <authorList>
            <person name="Yamashiro T."/>
            <person name="Shiraishi A."/>
            <person name="Nakayama K."/>
            <person name="Satake H."/>
        </authorList>
    </citation>
    <scope>NUCLEOTIDE SEQUENCE</scope>
</reference>
<evidence type="ECO:0000256" key="1">
    <source>
        <dbReference type="SAM" id="Coils"/>
    </source>
</evidence>
<dbReference type="Proteomes" id="UP001151760">
    <property type="component" value="Unassembled WGS sequence"/>
</dbReference>
<organism evidence="2 3">
    <name type="scientific">Tanacetum coccineum</name>
    <dbReference type="NCBI Taxonomy" id="301880"/>
    <lineage>
        <taxon>Eukaryota</taxon>
        <taxon>Viridiplantae</taxon>
        <taxon>Streptophyta</taxon>
        <taxon>Embryophyta</taxon>
        <taxon>Tracheophyta</taxon>
        <taxon>Spermatophyta</taxon>
        <taxon>Magnoliopsida</taxon>
        <taxon>eudicotyledons</taxon>
        <taxon>Gunneridae</taxon>
        <taxon>Pentapetalae</taxon>
        <taxon>asterids</taxon>
        <taxon>campanulids</taxon>
        <taxon>Asterales</taxon>
        <taxon>Asteraceae</taxon>
        <taxon>Asteroideae</taxon>
        <taxon>Anthemideae</taxon>
        <taxon>Anthemidinae</taxon>
        <taxon>Tanacetum</taxon>
    </lineage>
</organism>
<evidence type="ECO:0000313" key="2">
    <source>
        <dbReference type="EMBL" id="GJT57817.1"/>
    </source>
</evidence>
<keyword evidence="3" id="KW-1185">Reference proteome</keyword>
<feature type="coiled-coil region" evidence="1">
    <location>
        <begin position="106"/>
        <end position="133"/>
    </location>
</feature>
<protein>
    <submittedName>
        <fullName evidence="2">Uncharacterized protein</fullName>
    </submittedName>
</protein>
<accession>A0ABQ5F4U3</accession>
<dbReference type="EMBL" id="BQNB010016964">
    <property type="protein sequence ID" value="GJT57817.1"/>
    <property type="molecule type" value="Genomic_DNA"/>
</dbReference>